<evidence type="ECO:0000256" key="1">
    <source>
        <dbReference type="SAM" id="Phobius"/>
    </source>
</evidence>
<gene>
    <name evidence="2" type="ORF">MNBD_GAMMA03-942</name>
</gene>
<reference evidence="2" key="1">
    <citation type="submission" date="2018-06" db="EMBL/GenBank/DDBJ databases">
        <authorList>
            <person name="Zhirakovskaya E."/>
        </authorList>
    </citation>
    <scope>NUCLEOTIDE SEQUENCE</scope>
</reference>
<evidence type="ECO:0000313" key="2">
    <source>
        <dbReference type="EMBL" id="VAW48371.1"/>
    </source>
</evidence>
<feature type="transmembrane region" description="Helical" evidence="1">
    <location>
        <begin position="12"/>
        <end position="34"/>
    </location>
</feature>
<keyword evidence="1" id="KW-0472">Membrane</keyword>
<dbReference type="AlphaFoldDB" id="A0A3B0VZB2"/>
<keyword evidence="1" id="KW-1133">Transmembrane helix</keyword>
<keyword evidence="1" id="KW-0812">Transmembrane</keyword>
<protein>
    <submittedName>
        <fullName evidence="2">Uncharacterized protein</fullName>
    </submittedName>
</protein>
<proteinExistence type="predicted"/>
<organism evidence="2">
    <name type="scientific">hydrothermal vent metagenome</name>
    <dbReference type="NCBI Taxonomy" id="652676"/>
    <lineage>
        <taxon>unclassified sequences</taxon>
        <taxon>metagenomes</taxon>
        <taxon>ecological metagenomes</taxon>
    </lineage>
</organism>
<feature type="transmembrane region" description="Helical" evidence="1">
    <location>
        <begin position="169"/>
        <end position="190"/>
    </location>
</feature>
<accession>A0A3B0VZB2</accession>
<sequence length="206" mass="23588">MLCVYLYCQKTIRFFGYFVLFTLFTFSQVAVSAFEIQEEISSYGLSKLTSLTTKNNQSVLFIQSQSAETFSLNIQFDDIHPLMTEIDDFFESTMEKQNILKLGGFVLANYIDDSQPVLLTELSVISAAEPSPHLWNILLQEEKVKINPFLAPFELLYEFPSVIKQPKQLHLPTVEIFGMIFFGVFVVLAWSRKKRTQRKAIKCAAG</sequence>
<dbReference type="EMBL" id="UOFC01000206">
    <property type="protein sequence ID" value="VAW48371.1"/>
    <property type="molecule type" value="Genomic_DNA"/>
</dbReference>
<name>A0A3B0VZB2_9ZZZZ</name>